<dbReference type="Gene3D" id="3.30.70.100">
    <property type="match status" value="1"/>
</dbReference>
<dbReference type="RefSeq" id="WP_040372967.1">
    <property type="nucleotide sequence ID" value="NZ_CP068053.1"/>
</dbReference>
<dbReference type="InterPro" id="IPR050404">
    <property type="entry name" value="Heme-degrading_MO"/>
</dbReference>
<evidence type="ECO:0000313" key="3">
    <source>
        <dbReference type="Proteomes" id="UP000595254"/>
    </source>
</evidence>
<keyword evidence="3" id="KW-1185">Reference proteome</keyword>
<dbReference type="Pfam" id="PF03992">
    <property type="entry name" value="ABM"/>
    <property type="match status" value="1"/>
</dbReference>
<feature type="domain" description="ABM" evidence="1">
    <location>
        <begin position="67"/>
        <end position="161"/>
    </location>
</feature>
<protein>
    <submittedName>
        <fullName evidence="2">Antibiotic biosynthesis monooxygenase</fullName>
    </submittedName>
</protein>
<dbReference type="InterPro" id="IPR011008">
    <property type="entry name" value="Dimeric_a/b-barrel"/>
</dbReference>
<gene>
    <name evidence="2" type="ORF">I6J18_09940</name>
</gene>
<sequence length="167" mass="19459">MFVYITSGTYEFLKEIKSKHKKENLLLMENLEKTVLLQETEGKKTVFASPRKFEVVDQRGELPERGFVVLDNIPVREEDRPGFEHRYKKRADAIEKEPGFIGLRILRPLNSDTYVILTVWQNESSSSSWKNHFSSSADKSTNTWQDLNKNIFSGPPYVNQYKLGLRE</sequence>
<dbReference type="AlphaFoldDB" id="A0A974S2W7"/>
<keyword evidence="2" id="KW-0560">Oxidoreductase</keyword>
<dbReference type="PANTHER" id="PTHR34474:SF2">
    <property type="entry name" value="SIGNAL TRANSDUCTION PROTEIN TRAP"/>
    <property type="match status" value="1"/>
</dbReference>
<dbReference type="Proteomes" id="UP000595254">
    <property type="component" value="Chromosome"/>
</dbReference>
<dbReference type="PROSITE" id="PS51725">
    <property type="entry name" value="ABM"/>
    <property type="match status" value="1"/>
</dbReference>
<proteinExistence type="predicted"/>
<evidence type="ECO:0000259" key="1">
    <source>
        <dbReference type="PROSITE" id="PS51725"/>
    </source>
</evidence>
<dbReference type="SUPFAM" id="SSF54909">
    <property type="entry name" value="Dimeric alpha+beta barrel"/>
    <property type="match status" value="1"/>
</dbReference>
<evidence type="ECO:0000313" key="2">
    <source>
        <dbReference type="EMBL" id="QQT02125.1"/>
    </source>
</evidence>
<dbReference type="KEGG" id="ppsr:I6J18_09940"/>
<organism evidence="2 3">
    <name type="scientific">Peribacillus psychrosaccharolyticus</name>
    <name type="common">Bacillus psychrosaccharolyticus</name>
    <dbReference type="NCBI Taxonomy" id="1407"/>
    <lineage>
        <taxon>Bacteria</taxon>
        <taxon>Bacillati</taxon>
        <taxon>Bacillota</taxon>
        <taxon>Bacilli</taxon>
        <taxon>Bacillales</taxon>
        <taxon>Bacillaceae</taxon>
        <taxon>Peribacillus</taxon>
    </lineage>
</organism>
<accession>A0A974S2W7</accession>
<dbReference type="PANTHER" id="PTHR34474">
    <property type="entry name" value="SIGNAL TRANSDUCTION PROTEIN TRAP"/>
    <property type="match status" value="1"/>
</dbReference>
<dbReference type="InterPro" id="IPR007138">
    <property type="entry name" value="ABM_dom"/>
</dbReference>
<dbReference type="GO" id="GO:0004497">
    <property type="term" value="F:monooxygenase activity"/>
    <property type="evidence" value="ECO:0007669"/>
    <property type="project" value="UniProtKB-KW"/>
</dbReference>
<keyword evidence="2" id="KW-0503">Monooxygenase</keyword>
<name>A0A974S2W7_PERPY</name>
<reference evidence="2 3" key="1">
    <citation type="submission" date="2021-01" db="EMBL/GenBank/DDBJ databases">
        <title>FDA dAtabase for Regulatory Grade micrObial Sequences (FDA-ARGOS): Supporting development and validation of Infectious Disease Dx tests.</title>
        <authorList>
            <person name="Nelson B."/>
            <person name="Plummer A."/>
            <person name="Tallon L."/>
            <person name="Sadzewicz L."/>
            <person name="Zhao X."/>
            <person name="Boylan J."/>
            <person name="Ott S."/>
            <person name="Bowen H."/>
            <person name="Vavikolanu K."/>
            <person name="Mehta A."/>
            <person name="Aluvathingal J."/>
            <person name="Nadendla S."/>
            <person name="Myers T."/>
            <person name="Yan Y."/>
            <person name="Sichtig H."/>
        </authorList>
    </citation>
    <scope>NUCLEOTIDE SEQUENCE [LARGE SCALE GENOMIC DNA]</scope>
    <source>
        <strain evidence="2 3">FDAARGOS_1161</strain>
    </source>
</reference>
<dbReference type="EMBL" id="CP068053">
    <property type="protein sequence ID" value="QQT02125.1"/>
    <property type="molecule type" value="Genomic_DNA"/>
</dbReference>